<dbReference type="InterPro" id="IPR027417">
    <property type="entry name" value="P-loop_NTPase"/>
</dbReference>
<evidence type="ECO:0000259" key="1">
    <source>
        <dbReference type="Pfam" id="PF05729"/>
    </source>
</evidence>
<dbReference type="AlphaFoldDB" id="A0A7S1CX06"/>
<organism evidence="2">
    <name type="scientific">Cyclophora tenuis</name>
    <name type="common">Marine diatom</name>
    <dbReference type="NCBI Taxonomy" id="216820"/>
    <lineage>
        <taxon>Eukaryota</taxon>
        <taxon>Sar</taxon>
        <taxon>Stramenopiles</taxon>
        <taxon>Ochrophyta</taxon>
        <taxon>Bacillariophyta</taxon>
        <taxon>Fragilariophyceae</taxon>
        <taxon>Fragilariophycidae</taxon>
        <taxon>Cyclophorales</taxon>
        <taxon>Cyclophoraceae</taxon>
        <taxon>Cyclophora</taxon>
    </lineage>
</organism>
<dbReference type="Gene3D" id="3.40.50.300">
    <property type="entry name" value="P-loop containing nucleotide triphosphate hydrolases"/>
    <property type="match status" value="1"/>
</dbReference>
<protein>
    <recommendedName>
        <fullName evidence="1">NACHT domain-containing protein</fullName>
    </recommendedName>
</protein>
<gene>
    <name evidence="2" type="ORF">CTEN0397_LOCUS2135</name>
</gene>
<name>A0A7S1CX06_CYCTE</name>
<dbReference type="Pfam" id="PF05729">
    <property type="entry name" value="NACHT"/>
    <property type="match status" value="1"/>
</dbReference>
<sequence>MMQEDPSPTPPQFFLGREVDMYHVLGFVLTKRLVSVVGDTGCGRSSLVCALCHYINERSSTIMEVDRIFFVKTKQLRGGDRCRALIQSLLNKLVENGKAHQPQSNNMDTEDLFEVVCRALKPTKALIVFDRTELLEEDSDEAQDFPLFLSTLFRETRNVRVVLTGRQALGIPSIGGVVEQPYYLRGLNFANTVRLFASLSPHLHTDAERHKFFVRIITDAEQADLCHQDQSMSERTKKLFQQLGNGMPAQTEKVAYTIPREKVESMGMD</sequence>
<feature type="domain" description="NACHT" evidence="1">
    <location>
        <begin position="32"/>
        <end position="197"/>
    </location>
</feature>
<proteinExistence type="predicted"/>
<dbReference type="SUPFAM" id="SSF52540">
    <property type="entry name" value="P-loop containing nucleoside triphosphate hydrolases"/>
    <property type="match status" value="1"/>
</dbReference>
<dbReference type="EMBL" id="HBFW01003290">
    <property type="protein sequence ID" value="CAD8931113.1"/>
    <property type="molecule type" value="Transcribed_RNA"/>
</dbReference>
<reference evidence="2" key="1">
    <citation type="submission" date="2021-01" db="EMBL/GenBank/DDBJ databases">
        <authorList>
            <person name="Corre E."/>
            <person name="Pelletier E."/>
            <person name="Niang G."/>
            <person name="Scheremetjew M."/>
            <person name="Finn R."/>
            <person name="Kale V."/>
            <person name="Holt S."/>
            <person name="Cochrane G."/>
            <person name="Meng A."/>
            <person name="Brown T."/>
            <person name="Cohen L."/>
        </authorList>
    </citation>
    <scope>NUCLEOTIDE SEQUENCE</scope>
    <source>
        <strain evidence="2">ECT3854</strain>
    </source>
</reference>
<evidence type="ECO:0000313" key="2">
    <source>
        <dbReference type="EMBL" id="CAD8931113.1"/>
    </source>
</evidence>
<dbReference type="InterPro" id="IPR007111">
    <property type="entry name" value="NACHT_NTPase"/>
</dbReference>
<accession>A0A7S1CX06</accession>